<dbReference type="Gramene" id="ONK63413">
    <property type="protein sequence ID" value="ONK63413"/>
    <property type="gene ID" value="A4U43_C07F14880"/>
</dbReference>
<dbReference type="GO" id="GO:0042545">
    <property type="term" value="P:cell wall modification"/>
    <property type="evidence" value="ECO:0007669"/>
    <property type="project" value="InterPro"/>
</dbReference>
<dbReference type="UniPathway" id="UPA00545">
    <property type="reaction ID" value="UER00823"/>
</dbReference>
<comment type="pathway">
    <text evidence="1">Glycan metabolism; pectin degradation; 2-dehydro-3-deoxy-D-gluconate from pectin: step 1/5.</text>
</comment>
<dbReference type="AlphaFoldDB" id="A0A5P1ECB0"/>
<dbReference type="EMBL" id="CM007387">
    <property type="protein sequence ID" value="ONK63413.1"/>
    <property type="molecule type" value="Genomic_DNA"/>
</dbReference>
<dbReference type="Gene3D" id="2.160.20.10">
    <property type="entry name" value="Single-stranded right-handed beta-helix, Pectin lyase-like"/>
    <property type="match status" value="1"/>
</dbReference>
<evidence type="ECO:0000259" key="5">
    <source>
        <dbReference type="Pfam" id="PF01095"/>
    </source>
</evidence>
<sequence>MAPDFMARDIGFENTGWSPKATKPSHSGAKVTKPSSSTATSTATQDTLYASANANSTRDCTITRYRRLHLCNAFALFQNCNIIARKPATQPTEHPHRPRQQVGEREHRLRHRTSCSVFAEPALVPFIAQNPSFLGRPWKERARTIYMQSYIGDLIHTDGWMPWENEPKSINTCLYSEIDNYGPGAKKEGRVKWPGIKDINIKHADMYTLDVLYQGAEWVKKSGAAFSPGMLPPSSPNQPAPPAPMVTQMQVDPIITGPIPPKRRK</sequence>
<gene>
    <name evidence="6" type="ORF">A4U43_C07F14880</name>
</gene>
<name>A0A5P1ECB0_ASPOF</name>
<dbReference type="GO" id="GO:0030599">
    <property type="term" value="F:pectinesterase activity"/>
    <property type="evidence" value="ECO:0007669"/>
    <property type="project" value="InterPro"/>
</dbReference>
<dbReference type="Proteomes" id="UP000243459">
    <property type="component" value="Chromosome 7"/>
</dbReference>
<feature type="region of interest" description="Disordered" evidence="4">
    <location>
        <begin position="229"/>
        <end position="265"/>
    </location>
</feature>
<accession>A0A5P1ECB0</accession>
<keyword evidence="3" id="KW-0063">Aspartyl esterase</keyword>
<dbReference type="SUPFAM" id="SSF51126">
    <property type="entry name" value="Pectin lyase-like"/>
    <property type="match status" value="1"/>
</dbReference>
<evidence type="ECO:0000256" key="1">
    <source>
        <dbReference type="ARBA" id="ARBA00005184"/>
    </source>
</evidence>
<feature type="region of interest" description="Disordered" evidence="4">
    <location>
        <begin position="87"/>
        <end position="107"/>
    </location>
</feature>
<protein>
    <recommendedName>
        <fullName evidence="5">Pectinesterase catalytic domain-containing protein</fullName>
    </recommendedName>
</protein>
<feature type="region of interest" description="Disordered" evidence="4">
    <location>
        <begin position="12"/>
        <end position="42"/>
    </location>
</feature>
<dbReference type="InterPro" id="IPR011050">
    <property type="entry name" value="Pectin_lyase_fold/virulence"/>
</dbReference>
<organism evidence="6 7">
    <name type="scientific">Asparagus officinalis</name>
    <name type="common">Garden asparagus</name>
    <dbReference type="NCBI Taxonomy" id="4686"/>
    <lineage>
        <taxon>Eukaryota</taxon>
        <taxon>Viridiplantae</taxon>
        <taxon>Streptophyta</taxon>
        <taxon>Embryophyta</taxon>
        <taxon>Tracheophyta</taxon>
        <taxon>Spermatophyta</taxon>
        <taxon>Magnoliopsida</taxon>
        <taxon>Liliopsida</taxon>
        <taxon>Asparagales</taxon>
        <taxon>Asparagaceae</taxon>
        <taxon>Asparagoideae</taxon>
        <taxon>Asparagus</taxon>
    </lineage>
</organism>
<evidence type="ECO:0000313" key="6">
    <source>
        <dbReference type="EMBL" id="ONK63413.1"/>
    </source>
</evidence>
<keyword evidence="7" id="KW-1185">Reference proteome</keyword>
<dbReference type="PANTHER" id="PTHR31707">
    <property type="entry name" value="PECTINESTERASE"/>
    <property type="match status" value="1"/>
</dbReference>
<feature type="domain" description="Pectinesterase catalytic" evidence="5">
    <location>
        <begin position="4"/>
        <end position="213"/>
    </location>
</feature>
<proteinExistence type="predicted"/>
<evidence type="ECO:0000256" key="2">
    <source>
        <dbReference type="ARBA" id="ARBA00022801"/>
    </source>
</evidence>
<dbReference type="InterPro" id="IPR012334">
    <property type="entry name" value="Pectin_lyas_fold"/>
</dbReference>
<reference evidence="7" key="1">
    <citation type="journal article" date="2017" name="Nat. Commun.">
        <title>The asparagus genome sheds light on the origin and evolution of a young Y chromosome.</title>
        <authorList>
            <person name="Harkess A."/>
            <person name="Zhou J."/>
            <person name="Xu C."/>
            <person name="Bowers J.E."/>
            <person name="Van der Hulst R."/>
            <person name="Ayyampalayam S."/>
            <person name="Mercati F."/>
            <person name="Riccardi P."/>
            <person name="McKain M.R."/>
            <person name="Kakrana A."/>
            <person name="Tang H."/>
            <person name="Ray J."/>
            <person name="Groenendijk J."/>
            <person name="Arikit S."/>
            <person name="Mathioni S.M."/>
            <person name="Nakano M."/>
            <person name="Shan H."/>
            <person name="Telgmann-Rauber A."/>
            <person name="Kanno A."/>
            <person name="Yue Z."/>
            <person name="Chen H."/>
            <person name="Li W."/>
            <person name="Chen Y."/>
            <person name="Xu X."/>
            <person name="Zhang Y."/>
            <person name="Luo S."/>
            <person name="Chen H."/>
            <person name="Gao J."/>
            <person name="Mao Z."/>
            <person name="Pires J.C."/>
            <person name="Luo M."/>
            <person name="Kudrna D."/>
            <person name="Wing R.A."/>
            <person name="Meyers B.C."/>
            <person name="Yi K."/>
            <person name="Kong H."/>
            <person name="Lavrijsen P."/>
            <person name="Sunseri F."/>
            <person name="Falavigna A."/>
            <person name="Ye Y."/>
            <person name="Leebens-Mack J.H."/>
            <person name="Chen G."/>
        </authorList>
    </citation>
    <scope>NUCLEOTIDE SEQUENCE [LARGE SCALE GENOMIC DNA]</scope>
    <source>
        <strain evidence="7">cv. DH0086</strain>
    </source>
</reference>
<dbReference type="GO" id="GO:0045490">
    <property type="term" value="P:pectin catabolic process"/>
    <property type="evidence" value="ECO:0007669"/>
    <property type="project" value="UniProtKB-UniPathway"/>
</dbReference>
<evidence type="ECO:0000256" key="4">
    <source>
        <dbReference type="SAM" id="MobiDB-lite"/>
    </source>
</evidence>
<dbReference type="InterPro" id="IPR000070">
    <property type="entry name" value="Pectinesterase_cat"/>
</dbReference>
<evidence type="ECO:0000256" key="3">
    <source>
        <dbReference type="ARBA" id="ARBA00023085"/>
    </source>
</evidence>
<evidence type="ECO:0000313" key="7">
    <source>
        <dbReference type="Proteomes" id="UP000243459"/>
    </source>
</evidence>
<feature type="compositionally biased region" description="Pro residues" evidence="4">
    <location>
        <begin position="230"/>
        <end position="244"/>
    </location>
</feature>
<dbReference type="Pfam" id="PF01095">
    <property type="entry name" value="Pectinesterase"/>
    <property type="match status" value="1"/>
</dbReference>
<keyword evidence="2" id="KW-0378">Hydrolase</keyword>